<evidence type="ECO:0000313" key="2">
    <source>
        <dbReference type="EMBL" id="AVP87423.1"/>
    </source>
</evidence>
<dbReference type="GO" id="GO:0050566">
    <property type="term" value="F:asparaginyl-tRNA synthase (glutamine-hydrolyzing) activity"/>
    <property type="evidence" value="ECO:0007669"/>
    <property type="project" value="RHEA"/>
</dbReference>
<dbReference type="HAMAP" id="MF_00122">
    <property type="entry name" value="GatC"/>
    <property type="match status" value="1"/>
</dbReference>
<keyword evidence="2" id="KW-0808">Transferase</keyword>
<dbReference type="OrthoDB" id="9794326at2"/>
<dbReference type="Gene3D" id="1.10.20.60">
    <property type="entry name" value="Glu-tRNAGln amidotransferase C subunit, N-terminal domain"/>
    <property type="match status" value="1"/>
</dbReference>
<sequence length="104" mass="11629">MSVTQNVIKKTAKLAKLRFEGDELAKFAQEFNSILDMVDSLQNVDTSNMECLESLSKKQITLRADEIKDGNLQEDLFSNVKGPNAPLAKKLHCFVTPKVVDSEE</sequence>
<name>A0A2P1P829_9RICK</name>
<protein>
    <recommendedName>
        <fullName evidence="1">Aspartyl/glutamyl-tRNA(Asn/Gln) amidotransferase subunit C</fullName>
        <shortName evidence="1">Asp/Glu-ADT subunit C</shortName>
        <ecNumber evidence="1">6.3.5.-</ecNumber>
    </recommendedName>
</protein>
<organism evidence="2 3">
    <name type="scientific">Candidatus Phycorickettsia trachydisci</name>
    <dbReference type="NCBI Taxonomy" id="2115978"/>
    <lineage>
        <taxon>Bacteria</taxon>
        <taxon>Pseudomonadati</taxon>
        <taxon>Pseudomonadota</taxon>
        <taxon>Alphaproteobacteria</taxon>
        <taxon>Rickettsiales</taxon>
        <taxon>Rickettsiaceae</taxon>
        <taxon>Candidatus Phycorickettsia</taxon>
    </lineage>
</organism>
<dbReference type="InterPro" id="IPR036113">
    <property type="entry name" value="Asp/Glu-ADT_sf_sub_c"/>
</dbReference>
<dbReference type="AlphaFoldDB" id="A0A2P1P829"/>
<keyword evidence="1" id="KW-0436">Ligase</keyword>
<reference evidence="2 3" key="1">
    <citation type="submission" date="2018-03" db="EMBL/GenBank/DDBJ databases">
        <title>A gene transfer event suggests a long-term partnership between eustigmatophyte algae and a novel lineage of endosymbiotic bacteria.</title>
        <authorList>
            <person name="Yurchenko T."/>
            <person name="Sevcikova T."/>
            <person name="Pribyl P."/>
            <person name="El Karkouri K."/>
            <person name="Klimes V."/>
            <person name="Amaral R."/>
            <person name="Zbrankova V."/>
            <person name="Kim E."/>
            <person name="Raoult D."/>
            <person name="Santos L.M.A."/>
            <person name="Elias M."/>
        </authorList>
    </citation>
    <scope>NUCLEOTIDE SEQUENCE [LARGE SCALE GENOMIC DNA]</scope>
    <source>
        <strain evidence="2">CCALA 838</strain>
    </source>
</reference>
<dbReference type="NCBIfam" id="TIGR00135">
    <property type="entry name" value="gatC"/>
    <property type="match status" value="1"/>
</dbReference>
<comment type="function">
    <text evidence="1">Allows the formation of correctly charged Asn-tRNA(Asn) or Gln-tRNA(Gln) through the transamidation of misacylated Asp-tRNA(Asn) or Glu-tRNA(Gln) in organisms which lack either or both of asparaginyl-tRNA or glutaminyl-tRNA synthetases. The reaction takes place in the presence of glutamine and ATP through an activated phospho-Asp-tRNA(Asn) or phospho-Glu-tRNA(Gln).</text>
</comment>
<proteinExistence type="inferred from homology"/>
<dbReference type="InterPro" id="IPR003837">
    <property type="entry name" value="GatC"/>
</dbReference>
<comment type="subunit">
    <text evidence="1">Heterotrimer of A, B and C subunits.</text>
</comment>
<dbReference type="PANTHER" id="PTHR15004:SF0">
    <property type="entry name" value="GLUTAMYL-TRNA(GLN) AMIDOTRANSFERASE SUBUNIT C, MITOCHONDRIAL"/>
    <property type="match status" value="1"/>
</dbReference>
<dbReference type="GO" id="GO:0006412">
    <property type="term" value="P:translation"/>
    <property type="evidence" value="ECO:0007669"/>
    <property type="project" value="UniProtKB-UniRule"/>
</dbReference>
<dbReference type="EMBL" id="CP027845">
    <property type="protein sequence ID" value="AVP87423.1"/>
    <property type="molecule type" value="Genomic_DNA"/>
</dbReference>
<dbReference type="GO" id="GO:0070681">
    <property type="term" value="P:glutaminyl-tRNAGln biosynthesis via transamidation"/>
    <property type="evidence" value="ECO:0007669"/>
    <property type="project" value="TreeGrafter"/>
</dbReference>
<dbReference type="Pfam" id="PF02686">
    <property type="entry name" value="GatC"/>
    <property type="match status" value="1"/>
</dbReference>
<keyword evidence="1" id="KW-0067">ATP-binding</keyword>
<dbReference type="GO" id="GO:0006450">
    <property type="term" value="P:regulation of translational fidelity"/>
    <property type="evidence" value="ECO:0007669"/>
    <property type="project" value="InterPro"/>
</dbReference>
<evidence type="ECO:0000313" key="3">
    <source>
        <dbReference type="Proteomes" id="UP000241762"/>
    </source>
</evidence>
<dbReference type="Proteomes" id="UP000241762">
    <property type="component" value="Chromosome"/>
</dbReference>
<gene>
    <name evidence="1" type="primary">gatC</name>
    <name evidence="2" type="ORF">phytr_4740</name>
</gene>
<accession>A0A2P1P829</accession>
<comment type="similarity">
    <text evidence="1">Belongs to the GatC family.</text>
</comment>
<keyword evidence="1" id="KW-0648">Protein biosynthesis</keyword>
<comment type="catalytic activity">
    <reaction evidence="1">
        <text>L-glutamyl-tRNA(Gln) + L-glutamine + ATP + H2O = L-glutaminyl-tRNA(Gln) + L-glutamate + ADP + phosphate + H(+)</text>
        <dbReference type="Rhea" id="RHEA:17521"/>
        <dbReference type="Rhea" id="RHEA-COMP:9681"/>
        <dbReference type="Rhea" id="RHEA-COMP:9684"/>
        <dbReference type="ChEBI" id="CHEBI:15377"/>
        <dbReference type="ChEBI" id="CHEBI:15378"/>
        <dbReference type="ChEBI" id="CHEBI:29985"/>
        <dbReference type="ChEBI" id="CHEBI:30616"/>
        <dbReference type="ChEBI" id="CHEBI:43474"/>
        <dbReference type="ChEBI" id="CHEBI:58359"/>
        <dbReference type="ChEBI" id="CHEBI:78520"/>
        <dbReference type="ChEBI" id="CHEBI:78521"/>
        <dbReference type="ChEBI" id="CHEBI:456216"/>
    </reaction>
</comment>
<evidence type="ECO:0000256" key="1">
    <source>
        <dbReference type="HAMAP-Rule" id="MF_00122"/>
    </source>
</evidence>
<keyword evidence="1" id="KW-0547">Nucleotide-binding</keyword>
<dbReference type="GO" id="GO:0005524">
    <property type="term" value="F:ATP binding"/>
    <property type="evidence" value="ECO:0007669"/>
    <property type="project" value="UniProtKB-KW"/>
</dbReference>
<dbReference type="PANTHER" id="PTHR15004">
    <property type="entry name" value="GLUTAMYL-TRNA(GLN) AMIDOTRANSFERASE SUBUNIT C, MITOCHONDRIAL"/>
    <property type="match status" value="1"/>
</dbReference>
<dbReference type="RefSeq" id="WP_106874287.1">
    <property type="nucleotide sequence ID" value="NZ_CP027845.1"/>
</dbReference>
<dbReference type="GO" id="GO:0016740">
    <property type="term" value="F:transferase activity"/>
    <property type="evidence" value="ECO:0007669"/>
    <property type="project" value="UniProtKB-KW"/>
</dbReference>
<comment type="catalytic activity">
    <reaction evidence="1">
        <text>L-aspartyl-tRNA(Asn) + L-glutamine + ATP + H2O = L-asparaginyl-tRNA(Asn) + L-glutamate + ADP + phosphate + 2 H(+)</text>
        <dbReference type="Rhea" id="RHEA:14513"/>
        <dbReference type="Rhea" id="RHEA-COMP:9674"/>
        <dbReference type="Rhea" id="RHEA-COMP:9677"/>
        <dbReference type="ChEBI" id="CHEBI:15377"/>
        <dbReference type="ChEBI" id="CHEBI:15378"/>
        <dbReference type="ChEBI" id="CHEBI:29985"/>
        <dbReference type="ChEBI" id="CHEBI:30616"/>
        <dbReference type="ChEBI" id="CHEBI:43474"/>
        <dbReference type="ChEBI" id="CHEBI:58359"/>
        <dbReference type="ChEBI" id="CHEBI:78515"/>
        <dbReference type="ChEBI" id="CHEBI:78516"/>
        <dbReference type="ChEBI" id="CHEBI:456216"/>
    </reaction>
</comment>
<dbReference type="GO" id="GO:0050567">
    <property type="term" value="F:glutaminyl-tRNA synthase (glutamine-hydrolyzing) activity"/>
    <property type="evidence" value="ECO:0007669"/>
    <property type="project" value="UniProtKB-UniRule"/>
</dbReference>
<dbReference type="KEGG" id="ptc:phytr_4740"/>
<keyword evidence="3" id="KW-1185">Reference proteome</keyword>
<dbReference type="SUPFAM" id="SSF141000">
    <property type="entry name" value="Glu-tRNAGln amidotransferase C subunit"/>
    <property type="match status" value="1"/>
</dbReference>
<dbReference type="EC" id="6.3.5.-" evidence="1"/>